<keyword evidence="5 9" id="KW-1133">Transmembrane helix</keyword>
<keyword evidence="3 7" id="KW-0813">Transport</keyword>
<comment type="similarity">
    <text evidence="2 7">Belongs to the major facilitator superfamily. Sugar transporter (TC 2.A.1.1) family.</text>
</comment>
<dbReference type="InterPro" id="IPR036259">
    <property type="entry name" value="MFS_trans_sf"/>
</dbReference>
<feature type="transmembrane region" description="Helical" evidence="9">
    <location>
        <begin position="112"/>
        <end position="133"/>
    </location>
</feature>
<feature type="transmembrane region" description="Helical" evidence="9">
    <location>
        <begin position="369"/>
        <end position="389"/>
    </location>
</feature>
<comment type="caution">
    <text evidence="11">The sequence shown here is derived from an EMBL/GenBank/DDBJ whole genome shotgun (WGS) entry which is preliminary data.</text>
</comment>
<dbReference type="Gene3D" id="1.20.1250.20">
    <property type="entry name" value="MFS general substrate transporter like domains"/>
    <property type="match status" value="1"/>
</dbReference>
<evidence type="ECO:0000256" key="1">
    <source>
        <dbReference type="ARBA" id="ARBA00004141"/>
    </source>
</evidence>
<evidence type="ECO:0000259" key="10">
    <source>
        <dbReference type="PROSITE" id="PS50850"/>
    </source>
</evidence>
<dbReference type="PROSITE" id="PS50850">
    <property type="entry name" value="MFS"/>
    <property type="match status" value="1"/>
</dbReference>
<evidence type="ECO:0000313" key="12">
    <source>
        <dbReference type="Proteomes" id="UP001583172"/>
    </source>
</evidence>
<feature type="region of interest" description="Disordered" evidence="8">
    <location>
        <begin position="511"/>
        <end position="538"/>
    </location>
</feature>
<dbReference type="PRINTS" id="PR00171">
    <property type="entry name" value="SUGRTRNSPORT"/>
</dbReference>
<dbReference type="InterPro" id="IPR005829">
    <property type="entry name" value="Sugar_transporter_CS"/>
</dbReference>
<organism evidence="11 12">
    <name type="scientific">Humicola insolens</name>
    <name type="common">Soft-rot fungus</name>
    <dbReference type="NCBI Taxonomy" id="85995"/>
    <lineage>
        <taxon>Eukaryota</taxon>
        <taxon>Fungi</taxon>
        <taxon>Dikarya</taxon>
        <taxon>Ascomycota</taxon>
        <taxon>Pezizomycotina</taxon>
        <taxon>Sordariomycetes</taxon>
        <taxon>Sordariomycetidae</taxon>
        <taxon>Sordariales</taxon>
        <taxon>Chaetomiaceae</taxon>
        <taxon>Mycothermus</taxon>
    </lineage>
</organism>
<feature type="compositionally biased region" description="Basic and acidic residues" evidence="8">
    <location>
        <begin position="529"/>
        <end position="538"/>
    </location>
</feature>
<evidence type="ECO:0000256" key="8">
    <source>
        <dbReference type="SAM" id="MobiDB-lite"/>
    </source>
</evidence>
<evidence type="ECO:0000256" key="6">
    <source>
        <dbReference type="ARBA" id="ARBA00023136"/>
    </source>
</evidence>
<feature type="transmembrane region" description="Helical" evidence="9">
    <location>
        <begin position="440"/>
        <end position="460"/>
    </location>
</feature>
<feature type="transmembrane region" description="Helical" evidence="9">
    <location>
        <begin position="139"/>
        <end position="162"/>
    </location>
</feature>
<keyword evidence="6 9" id="KW-0472">Membrane</keyword>
<evidence type="ECO:0000256" key="4">
    <source>
        <dbReference type="ARBA" id="ARBA00022692"/>
    </source>
</evidence>
<keyword evidence="4 9" id="KW-0812">Transmembrane</keyword>
<dbReference type="EMBL" id="JAZGSY010000093">
    <property type="protein sequence ID" value="KAL1840940.1"/>
    <property type="molecule type" value="Genomic_DNA"/>
</dbReference>
<evidence type="ECO:0000256" key="5">
    <source>
        <dbReference type="ARBA" id="ARBA00022989"/>
    </source>
</evidence>
<sequence length="538" mass="59147">MAGTGAKILKVIIRNDAMKQDPPEIYGWRVFVLVWAADIEIGEICVADMQNVVGTIGGVLAMPVMQERYGYVDYDAKAKADMSQNIASTLQAGCFAACFITPWLTDRWGRRWALILTGAVTTIGVVFQTGSVATGNLAVMYVGRFIAGLGVGAASMLTPLYVSECAPRAIRGGLTTFYQLFIVTGVMLSFWINYGALLHFKGVSTFAVPLALQALPAVALIVFMFLVPESPRWTATQDDWESTKKILVRLRGLPEDHPYVQNEIAEMSEQLASERRLVGDATTKTLLKEMWLIPGNRKRAIISIMLMIWQQMTGVNAINYYAPQIFQGLGMTGTSVQLFATGVYGIVKVVGCFVFLVFVADSLGRRRSLLWTSAAQAISMYIVGAYGKTEPPVPGKPISGFGYFAIVLIYLWAIFFQFGWGPVCWILVSEIPTARLRALNVAMGAATQWLFNFIIARTVLTMQVTMGTAGYGMFFLFGTFGWIMGAFVWFFIPETKGVSLEKMDELFGVTSHAPKDVEDGPEPEAAPVEVREEKGEKA</sequence>
<dbReference type="InterPro" id="IPR050360">
    <property type="entry name" value="MFS_Sugar_Transporters"/>
</dbReference>
<feature type="transmembrane region" description="Helical" evidence="9">
    <location>
        <begin position="174"/>
        <end position="194"/>
    </location>
</feature>
<evidence type="ECO:0000313" key="11">
    <source>
        <dbReference type="EMBL" id="KAL1840940.1"/>
    </source>
</evidence>
<feature type="transmembrane region" description="Helical" evidence="9">
    <location>
        <begin position="300"/>
        <end position="322"/>
    </location>
</feature>
<evidence type="ECO:0000256" key="9">
    <source>
        <dbReference type="SAM" id="Phobius"/>
    </source>
</evidence>
<reference evidence="11 12" key="1">
    <citation type="journal article" date="2024" name="Commun. Biol.">
        <title>Comparative genomic analysis of thermophilic fungi reveals convergent evolutionary adaptations and gene losses.</title>
        <authorList>
            <person name="Steindorff A.S."/>
            <person name="Aguilar-Pontes M.V."/>
            <person name="Robinson A.J."/>
            <person name="Andreopoulos B."/>
            <person name="LaButti K."/>
            <person name="Kuo A."/>
            <person name="Mondo S."/>
            <person name="Riley R."/>
            <person name="Otillar R."/>
            <person name="Haridas S."/>
            <person name="Lipzen A."/>
            <person name="Grimwood J."/>
            <person name="Schmutz J."/>
            <person name="Clum A."/>
            <person name="Reid I.D."/>
            <person name="Moisan M.C."/>
            <person name="Butler G."/>
            <person name="Nguyen T.T.M."/>
            <person name="Dewar K."/>
            <person name="Conant G."/>
            <person name="Drula E."/>
            <person name="Henrissat B."/>
            <person name="Hansel C."/>
            <person name="Singer S."/>
            <person name="Hutchinson M.I."/>
            <person name="de Vries R.P."/>
            <person name="Natvig D.O."/>
            <person name="Powell A.J."/>
            <person name="Tsang A."/>
            <person name="Grigoriev I.V."/>
        </authorList>
    </citation>
    <scope>NUCLEOTIDE SEQUENCE [LARGE SCALE GENOMIC DNA]</scope>
    <source>
        <strain evidence="11 12">CBS 620.91</strain>
    </source>
</reference>
<dbReference type="Pfam" id="PF00083">
    <property type="entry name" value="Sugar_tr"/>
    <property type="match status" value="1"/>
</dbReference>
<feature type="transmembrane region" description="Helical" evidence="9">
    <location>
        <begin position="401"/>
        <end position="428"/>
    </location>
</feature>
<evidence type="ECO:0000256" key="7">
    <source>
        <dbReference type="RuleBase" id="RU003346"/>
    </source>
</evidence>
<dbReference type="PROSITE" id="PS00216">
    <property type="entry name" value="SUGAR_TRANSPORT_1"/>
    <property type="match status" value="1"/>
</dbReference>
<proteinExistence type="inferred from homology"/>
<dbReference type="PANTHER" id="PTHR48022:SF21">
    <property type="entry name" value="QUINATE TRANSPORTER, PUTATIVE (AFU_ORTHOLOGUE AFUA_6G06960)-RELATED"/>
    <property type="match status" value="1"/>
</dbReference>
<dbReference type="InterPro" id="IPR003663">
    <property type="entry name" value="Sugar/inositol_transpt"/>
</dbReference>
<gene>
    <name evidence="11" type="ORF">VTJ49DRAFT_7599</name>
</gene>
<feature type="domain" description="Major facilitator superfamily (MFS) profile" evidence="10">
    <location>
        <begin position="1"/>
        <end position="496"/>
    </location>
</feature>
<feature type="transmembrane region" description="Helical" evidence="9">
    <location>
        <begin position="206"/>
        <end position="227"/>
    </location>
</feature>
<dbReference type="NCBIfam" id="TIGR00879">
    <property type="entry name" value="SP"/>
    <property type="match status" value="1"/>
</dbReference>
<dbReference type="InterPro" id="IPR020846">
    <property type="entry name" value="MFS_dom"/>
</dbReference>
<name>A0ABR3VH77_HUMIN</name>
<protein>
    <recommendedName>
        <fullName evidence="10">Major facilitator superfamily (MFS) profile domain-containing protein</fullName>
    </recommendedName>
</protein>
<dbReference type="PROSITE" id="PS00217">
    <property type="entry name" value="SUGAR_TRANSPORT_2"/>
    <property type="match status" value="1"/>
</dbReference>
<evidence type="ECO:0000256" key="2">
    <source>
        <dbReference type="ARBA" id="ARBA00010992"/>
    </source>
</evidence>
<keyword evidence="12" id="KW-1185">Reference proteome</keyword>
<comment type="subcellular location">
    <subcellularLocation>
        <location evidence="1">Membrane</location>
        <topology evidence="1">Multi-pass membrane protein</topology>
    </subcellularLocation>
</comment>
<dbReference type="Proteomes" id="UP001583172">
    <property type="component" value="Unassembled WGS sequence"/>
</dbReference>
<dbReference type="SUPFAM" id="SSF103473">
    <property type="entry name" value="MFS general substrate transporter"/>
    <property type="match status" value="1"/>
</dbReference>
<dbReference type="InterPro" id="IPR005828">
    <property type="entry name" value="MFS_sugar_transport-like"/>
</dbReference>
<accession>A0ABR3VH77</accession>
<feature type="transmembrane region" description="Helical" evidence="9">
    <location>
        <begin position="472"/>
        <end position="492"/>
    </location>
</feature>
<dbReference type="PANTHER" id="PTHR48022">
    <property type="entry name" value="PLASTIDIC GLUCOSE TRANSPORTER 4"/>
    <property type="match status" value="1"/>
</dbReference>
<feature type="transmembrane region" description="Helical" evidence="9">
    <location>
        <begin position="342"/>
        <end position="360"/>
    </location>
</feature>
<evidence type="ECO:0000256" key="3">
    <source>
        <dbReference type="ARBA" id="ARBA00022448"/>
    </source>
</evidence>